<keyword evidence="3" id="KW-1185">Reference proteome</keyword>
<reference evidence="2 3" key="1">
    <citation type="journal article" date="2015" name="Genome Announc.">
        <title>Expanding the biotechnology potential of lactobacilli through comparative genomics of 213 strains and associated genera.</title>
        <authorList>
            <person name="Sun Z."/>
            <person name="Harris H.M."/>
            <person name="McCann A."/>
            <person name="Guo C."/>
            <person name="Argimon S."/>
            <person name="Zhang W."/>
            <person name="Yang X."/>
            <person name="Jeffery I.B."/>
            <person name="Cooney J.C."/>
            <person name="Kagawa T.F."/>
            <person name="Liu W."/>
            <person name="Song Y."/>
            <person name="Salvetti E."/>
            <person name="Wrobel A."/>
            <person name="Rasinkangas P."/>
            <person name="Parkhill J."/>
            <person name="Rea M.C."/>
            <person name="O'Sullivan O."/>
            <person name="Ritari J."/>
            <person name="Douillard F.P."/>
            <person name="Paul Ross R."/>
            <person name="Yang R."/>
            <person name="Briner A.E."/>
            <person name="Felis G.E."/>
            <person name="de Vos W.M."/>
            <person name="Barrangou R."/>
            <person name="Klaenhammer T.R."/>
            <person name="Caufield P.W."/>
            <person name="Cui Y."/>
            <person name="Zhang H."/>
            <person name="O'Toole P.W."/>
        </authorList>
    </citation>
    <scope>NUCLEOTIDE SEQUENCE [LARGE SCALE GENOMIC DNA]</scope>
    <source>
        <strain evidence="2 3">DSM 23927</strain>
    </source>
</reference>
<protein>
    <recommendedName>
        <fullName evidence="1">Mga helix-turn-helix domain-containing protein</fullName>
    </recommendedName>
</protein>
<comment type="caution">
    <text evidence="2">The sequence shown here is derived from an EMBL/GenBank/DDBJ whole genome shotgun (WGS) entry which is preliminary data.</text>
</comment>
<name>A0A0R2BAM6_9LACO</name>
<feature type="domain" description="Mga helix-turn-helix" evidence="1">
    <location>
        <begin position="97"/>
        <end position="158"/>
    </location>
</feature>
<dbReference type="Proteomes" id="UP000051672">
    <property type="component" value="Unassembled WGS sequence"/>
</dbReference>
<dbReference type="InterPro" id="IPR007737">
    <property type="entry name" value="Mga_HTH"/>
</dbReference>
<dbReference type="STRING" id="1423727.FC34_GL000369"/>
<evidence type="ECO:0000259" key="1">
    <source>
        <dbReference type="Pfam" id="PF05043"/>
    </source>
</evidence>
<dbReference type="Pfam" id="PF05043">
    <property type="entry name" value="Mga"/>
    <property type="match status" value="1"/>
</dbReference>
<gene>
    <name evidence="2" type="ORF">FC34_GL000369</name>
</gene>
<dbReference type="PATRIC" id="fig|1423727.3.peg.371"/>
<dbReference type="AlphaFoldDB" id="A0A0R2BAM6"/>
<sequence length="475" mass="54192">MLSESAQERLNLYRQLMNEVKPVTVTQLAAVTGLNRRTALMRLQAVQADLQQIDATHPALLLKNTMINYQALTVDVAVYASFLLGQATTTQFALITLLHSDWYEPQFLNALQMSRATLYRRLRPLQEFLRPLGVTVALNPVRFKGDEVVIRLFYDQLFWHILAGGTTLPGLIPNEEQQVEWINQLQEQLPSATAAHLALSLAIAQHRQGHPLKGLDWSAFVPWPDVALDTTSIALDAQRFVYLVNWMRPSFHVDDQTSLAAFVGYHVRHQSKAWQLVEALDGYLSRRFDQNSVVLNHLPLMGNLLVVIVAAMVLNHKLPFDEWGLDDDPLNTPIPRLRQALTNFFETAHFDFELTPAVKDTLTAAFFQLLWPHLPQLNEALRLRVAFDPHLTQRSVDQLTVNLSHVRYLRLVNWTQSPELIITTDHAQVVFPDPAIHAPYYYVDSESFASWSRMHAFLQAEAAKKVRQMQANIVY</sequence>
<accession>A0A0R2BAM6</accession>
<organism evidence="2 3">
    <name type="scientific">Lacticaseibacillus brantae DSM 23927</name>
    <dbReference type="NCBI Taxonomy" id="1423727"/>
    <lineage>
        <taxon>Bacteria</taxon>
        <taxon>Bacillati</taxon>
        <taxon>Bacillota</taxon>
        <taxon>Bacilli</taxon>
        <taxon>Lactobacillales</taxon>
        <taxon>Lactobacillaceae</taxon>
        <taxon>Lacticaseibacillus</taxon>
    </lineage>
</organism>
<dbReference type="EMBL" id="AYZQ01000001">
    <property type="protein sequence ID" value="KRM72659.1"/>
    <property type="molecule type" value="Genomic_DNA"/>
</dbReference>
<proteinExistence type="predicted"/>
<evidence type="ECO:0000313" key="2">
    <source>
        <dbReference type="EMBL" id="KRM72659.1"/>
    </source>
</evidence>
<evidence type="ECO:0000313" key="3">
    <source>
        <dbReference type="Proteomes" id="UP000051672"/>
    </source>
</evidence>